<comment type="caution">
    <text evidence="4">The sequence shown here is derived from an EMBL/GenBank/DDBJ whole genome shotgun (WGS) entry which is preliminary data.</text>
</comment>
<dbReference type="CDD" id="cd04301">
    <property type="entry name" value="NAT_SF"/>
    <property type="match status" value="1"/>
</dbReference>
<keyword evidence="1" id="KW-0808">Transferase</keyword>
<dbReference type="Gene3D" id="3.40.630.30">
    <property type="match status" value="1"/>
</dbReference>
<dbReference type="EMBL" id="JAFBDZ010000005">
    <property type="protein sequence ID" value="MBM7587718.1"/>
    <property type="molecule type" value="Genomic_DNA"/>
</dbReference>
<evidence type="ECO:0000256" key="1">
    <source>
        <dbReference type="ARBA" id="ARBA00022679"/>
    </source>
</evidence>
<dbReference type="InterPro" id="IPR045039">
    <property type="entry name" value="NSI-like"/>
</dbReference>
<evidence type="ECO:0000259" key="3">
    <source>
        <dbReference type="PROSITE" id="PS51186"/>
    </source>
</evidence>
<feature type="domain" description="N-acetyltransferase" evidence="3">
    <location>
        <begin position="3"/>
        <end position="132"/>
    </location>
</feature>
<keyword evidence="5" id="KW-1185">Reference proteome</keyword>
<sequence length="132" mass="15254">MKIRYTDLIPSQEDLFKLYDDEGWNDFLKLPKEALHRAMIQSWYVVSAYDQNQIIGTGRIISDGVINAYLCGVVVHPSYRNQGIGSEIVRQLVVKSHEANLHIQLFSEEKNAPYYEKLGFERFALGMKAKWS</sequence>
<reference evidence="4 5" key="1">
    <citation type="submission" date="2021-01" db="EMBL/GenBank/DDBJ databases">
        <title>Genomic Encyclopedia of Type Strains, Phase IV (KMG-IV): sequencing the most valuable type-strain genomes for metagenomic binning, comparative biology and taxonomic classification.</title>
        <authorList>
            <person name="Goeker M."/>
        </authorList>
    </citation>
    <scope>NUCLEOTIDE SEQUENCE [LARGE SCALE GENOMIC DNA]</scope>
    <source>
        <strain evidence="4 5">DSM 24834</strain>
    </source>
</reference>
<dbReference type="Pfam" id="PF13508">
    <property type="entry name" value="Acetyltransf_7"/>
    <property type="match status" value="1"/>
</dbReference>
<keyword evidence="2" id="KW-0012">Acyltransferase</keyword>
<dbReference type="PROSITE" id="PS51186">
    <property type="entry name" value="GNAT"/>
    <property type="match status" value="1"/>
</dbReference>
<proteinExistence type="predicted"/>
<evidence type="ECO:0000313" key="4">
    <source>
        <dbReference type="EMBL" id="MBM7587718.1"/>
    </source>
</evidence>
<accession>A0ABS2NIS1</accession>
<gene>
    <name evidence="4" type="ORF">JOC86_004292</name>
</gene>
<evidence type="ECO:0000313" key="5">
    <source>
        <dbReference type="Proteomes" id="UP001646157"/>
    </source>
</evidence>
<dbReference type="SUPFAM" id="SSF55729">
    <property type="entry name" value="Acyl-CoA N-acyltransferases (Nat)"/>
    <property type="match status" value="1"/>
</dbReference>
<dbReference type="Proteomes" id="UP001646157">
    <property type="component" value="Unassembled WGS sequence"/>
</dbReference>
<dbReference type="PANTHER" id="PTHR43626">
    <property type="entry name" value="ACYL-COA N-ACYLTRANSFERASE"/>
    <property type="match status" value="1"/>
</dbReference>
<dbReference type="RefSeq" id="WP_205174883.1">
    <property type="nucleotide sequence ID" value="NZ_JAFBDZ010000005.1"/>
</dbReference>
<dbReference type="InterPro" id="IPR000182">
    <property type="entry name" value="GNAT_dom"/>
</dbReference>
<dbReference type="InterPro" id="IPR016181">
    <property type="entry name" value="Acyl_CoA_acyltransferase"/>
</dbReference>
<dbReference type="PANTHER" id="PTHR43626:SF4">
    <property type="entry name" value="GCN5-RELATED N-ACETYLTRANSFERASE 2, CHLOROPLASTIC"/>
    <property type="match status" value="1"/>
</dbReference>
<organism evidence="4 5">
    <name type="scientific">Rossellomorea pakistanensis</name>
    <dbReference type="NCBI Taxonomy" id="992288"/>
    <lineage>
        <taxon>Bacteria</taxon>
        <taxon>Bacillati</taxon>
        <taxon>Bacillota</taxon>
        <taxon>Bacilli</taxon>
        <taxon>Bacillales</taxon>
        <taxon>Bacillaceae</taxon>
        <taxon>Rossellomorea</taxon>
    </lineage>
</organism>
<name>A0ABS2NIS1_9BACI</name>
<evidence type="ECO:0000256" key="2">
    <source>
        <dbReference type="ARBA" id="ARBA00023315"/>
    </source>
</evidence>
<protein>
    <submittedName>
        <fullName evidence="4">Ribosomal protein S18 acetylase RimI-like enzyme</fullName>
    </submittedName>
</protein>